<feature type="region of interest" description="Disordered" evidence="5">
    <location>
        <begin position="158"/>
        <end position="177"/>
    </location>
</feature>
<dbReference type="Pfam" id="PF04082">
    <property type="entry name" value="Fungal_trans"/>
    <property type="match status" value="1"/>
</dbReference>
<dbReference type="PANTHER" id="PTHR31001:SF74">
    <property type="entry name" value="ZN(II)2CYS6 TRANSCRIPTION FACTOR (EUROFUNG)"/>
    <property type="match status" value="1"/>
</dbReference>
<gene>
    <name evidence="7" type="ORF">FE257_001064</name>
</gene>
<dbReference type="GO" id="GO:0008270">
    <property type="term" value="F:zinc ion binding"/>
    <property type="evidence" value="ECO:0007669"/>
    <property type="project" value="InterPro"/>
</dbReference>
<dbReference type="GO" id="GO:0005634">
    <property type="term" value="C:nucleus"/>
    <property type="evidence" value="ECO:0007669"/>
    <property type="project" value="UniProtKB-SubCell"/>
</dbReference>
<evidence type="ECO:0000256" key="4">
    <source>
        <dbReference type="ARBA" id="ARBA00023242"/>
    </source>
</evidence>
<dbReference type="CDD" id="cd12148">
    <property type="entry name" value="fungal_TF_MHR"/>
    <property type="match status" value="1"/>
</dbReference>
<feature type="region of interest" description="Disordered" evidence="5">
    <location>
        <begin position="86"/>
        <end position="114"/>
    </location>
</feature>
<evidence type="ECO:0000259" key="6">
    <source>
        <dbReference type="SMART" id="SM00906"/>
    </source>
</evidence>
<evidence type="ECO:0000256" key="1">
    <source>
        <dbReference type="ARBA" id="ARBA00004123"/>
    </source>
</evidence>
<reference evidence="7" key="2">
    <citation type="submission" date="2020-02" db="EMBL/GenBank/DDBJ databases">
        <authorList>
            <person name="Gilchrist C.L.M."/>
            <person name="Chooi Y.-H."/>
        </authorList>
    </citation>
    <scope>NUCLEOTIDE SEQUENCE</scope>
    <source>
        <strain evidence="7">MST-FP2251</strain>
    </source>
</reference>
<accession>A0AAD4GX64</accession>
<dbReference type="PANTHER" id="PTHR31001">
    <property type="entry name" value="UNCHARACTERIZED TRANSCRIPTIONAL REGULATORY PROTEIN"/>
    <property type="match status" value="1"/>
</dbReference>
<dbReference type="InterPro" id="IPR050613">
    <property type="entry name" value="Sec_Metabolite_Reg"/>
</dbReference>
<evidence type="ECO:0000256" key="3">
    <source>
        <dbReference type="ARBA" id="ARBA00023163"/>
    </source>
</evidence>
<organism evidence="7 8">
    <name type="scientific">Aspergillus nanangensis</name>
    <dbReference type="NCBI Taxonomy" id="2582783"/>
    <lineage>
        <taxon>Eukaryota</taxon>
        <taxon>Fungi</taxon>
        <taxon>Dikarya</taxon>
        <taxon>Ascomycota</taxon>
        <taxon>Pezizomycotina</taxon>
        <taxon>Eurotiomycetes</taxon>
        <taxon>Eurotiomycetidae</taxon>
        <taxon>Eurotiales</taxon>
        <taxon>Aspergillaceae</taxon>
        <taxon>Aspergillus</taxon>
        <taxon>Aspergillus subgen. Circumdati</taxon>
    </lineage>
</organism>
<keyword evidence="2" id="KW-0805">Transcription regulation</keyword>
<dbReference type="AlphaFoldDB" id="A0AAD4GX64"/>
<keyword evidence="8" id="KW-1185">Reference proteome</keyword>
<dbReference type="SMART" id="SM00906">
    <property type="entry name" value="Fungal_trans"/>
    <property type="match status" value="1"/>
</dbReference>
<evidence type="ECO:0000313" key="7">
    <source>
        <dbReference type="EMBL" id="KAF9892662.1"/>
    </source>
</evidence>
<comment type="subcellular location">
    <subcellularLocation>
        <location evidence="1">Nucleus</location>
    </subcellularLocation>
</comment>
<feature type="region of interest" description="Disordered" evidence="5">
    <location>
        <begin position="585"/>
        <end position="606"/>
    </location>
</feature>
<sequence length="674" mass="75226">MDPSQSAQKSDTTTSSQPLSNPSRRREKPQLSCNPCRRRKSRCDQNSSMVAGPSRTAPTAPSNTHDRLVQLERLVMSVMSNSAASANMHANTDVRQLGPTPTDPMPEDTPIDERSECGSMKISASELRYIGGDHWVAILEGIADLKDHVDREEQFRLAESPGQIADDPDDNNGDSSDPGRGGAFLLYGCCRPTSRDDILSALPPRYAVDRYISRYFNYLDLVSAASNHPDNPETELLSLQIYLYREKTVQCLIMGEYTKSGPYVLETVINYIYAEFCVCPDANRDMWYLLAMEVNLAMRTGYHRDPSHFAEISPFQGEMRRRVWATVLMSDIMISNQMGMPRIISDWKCDTAEPRNLNDADFDEDTKELPPPRPEAELTTALGIIARRRMLKALGIIADLTSRVKPCSYEEVMQVDRILHDAAASIPAPLKWKPMAASVTDSPQVIIARLFIRHMFYKGQIMLHQRFLSMQSSPARQDAFDYSQKACIDASMGTLELQNVLDEETCAGGQLHEMRWRVTSVMNHQFLTAAMILCSLLHNGPTVGRKDEIRRALQRARGIWMRRSSTSKEAKRAVDTVGIVLSRMGGGGRSDPDLNADAGDSLTVPDSSGDFSLVPDNFIPGNMSFHDADQFIMPGILGPIIPPVLEDQNMSYNAHSTAPPNDWMFTHWENPGGI</sequence>
<dbReference type="Proteomes" id="UP001194746">
    <property type="component" value="Unassembled WGS sequence"/>
</dbReference>
<keyword evidence="3" id="KW-0804">Transcription</keyword>
<reference evidence="7" key="1">
    <citation type="journal article" date="2019" name="Beilstein J. Org. Chem.">
        <title>Nanangenines: drimane sesquiterpenoids as the dominant metabolite cohort of a novel Australian fungus, Aspergillus nanangensis.</title>
        <authorList>
            <person name="Lacey H.J."/>
            <person name="Gilchrist C.L.M."/>
            <person name="Crombie A."/>
            <person name="Kalaitzis J.A."/>
            <person name="Vuong D."/>
            <person name="Rutledge P.J."/>
            <person name="Turner P."/>
            <person name="Pitt J.I."/>
            <person name="Lacey E."/>
            <person name="Chooi Y.H."/>
            <person name="Piggott A.M."/>
        </authorList>
    </citation>
    <scope>NUCLEOTIDE SEQUENCE</scope>
    <source>
        <strain evidence="7">MST-FP2251</strain>
    </source>
</reference>
<evidence type="ECO:0000313" key="8">
    <source>
        <dbReference type="Proteomes" id="UP001194746"/>
    </source>
</evidence>
<dbReference type="GO" id="GO:0003677">
    <property type="term" value="F:DNA binding"/>
    <property type="evidence" value="ECO:0007669"/>
    <property type="project" value="InterPro"/>
</dbReference>
<feature type="domain" description="Xylanolytic transcriptional activator regulatory" evidence="6">
    <location>
        <begin position="286"/>
        <end position="360"/>
    </location>
</feature>
<proteinExistence type="predicted"/>
<comment type="caution">
    <text evidence="7">The sequence shown here is derived from an EMBL/GenBank/DDBJ whole genome shotgun (WGS) entry which is preliminary data.</text>
</comment>
<feature type="region of interest" description="Disordered" evidence="5">
    <location>
        <begin position="1"/>
        <end position="65"/>
    </location>
</feature>
<dbReference type="GO" id="GO:0006351">
    <property type="term" value="P:DNA-templated transcription"/>
    <property type="evidence" value="ECO:0007669"/>
    <property type="project" value="InterPro"/>
</dbReference>
<evidence type="ECO:0000256" key="5">
    <source>
        <dbReference type="SAM" id="MobiDB-lite"/>
    </source>
</evidence>
<protein>
    <recommendedName>
        <fullName evidence="6">Xylanolytic transcriptional activator regulatory domain-containing protein</fullName>
    </recommendedName>
</protein>
<dbReference type="EMBL" id="VCAU01000011">
    <property type="protein sequence ID" value="KAF9892662.1"/>
    <property type="molecule type" value="Genomic_DNA"/>
</dbReference>
<keyword evidence="4" id="KW-0539">Nucleus</keyword>
<dbReference type="InterPro" id="IPR007219">
    <property type="entry name" value="XnlR_reg_dom"/>
</dbReference>
<feature type="compositionally biased region" description="Polar residues" evidence="5">
    <location>
        <begin position="1"/>
        <end position="22"/>
    </location>
</feature>
<name>A0AAD4GX64_ASPNN</name>
<evidence type="ECO:0000256" key="2">
    <source>
        <dbReference type="ARBA" id="ARBA00023015"/>
    </source>
</evidence>